<comment type="similarity">
    <text evidence="1">Belongs to the CoA-transferase III family.</text>
</comment>
<keyword evidence="2" id="KW-0808">Transferase</keyword>
<name>A0A914W6I9_9BILA</name>
<sequence>MASKFSPLANVRILDFSRVLAGPFCTMLLGDLGAEVWKVERPGVGDDTRNWKPPAVNGESCYFMSINRNKKSVAIDLKHPKGQQLARQLAAKCDVVLENFKPGNLKRLGLDYDTLSAQSPQLVYCSITGYGQTGPWANKGGYDVIAEAVGGLLHITGPADGEPCKAGVAVVDMLTGLYAHGAIMAALMQRQATGQGQAIDCNLMATQIATLVNIGSNYLNAGIDGRRWGTAHESIVPYQAFKTSDQKWFVVGAGNDAAFAELCALVQLSDLALSPLYKSNADRVHNRSLLIDTLSQRFAEQPLQFWEKAFENATLPNGPVNNMEGAFNNPQVKHLDLVKSLLHPKAGPIKMTGPAVRFSQADNVIRLPPPSLGQHTKEVLGSILDFDEQQLINLKNERVIDFP</sequence>
<dbReference type="Gene3D" id="3.40.50.10540">
    <property type="entry name" value="Crotonobetainyl-coa:carnitine coa-transferase, domain 1"/>
    <property type="match status" value="1"/>
</dbReference>
<reference evidence="4" key="1">
    <citation type="submission" date="2022-11" db="UniProtKB">
        <authorList>
            <consortium name="WormBaseParasite"/>
        </authorList>
    </citation>
    <scope>IDENTIFICATION</scope>
</reference>
<dbReference type="InterPro" id="IPR023606">
    <property type="entry name" value="CoA-Trfase_III_dom_1_sf"/>
</dbReference>
<dbReference type="GO" id="GO:0005739">
    <property type="term" value="C:mitochondrion"/>
    <property type="evidence" value="ECO:0007669"/>
    <property type="project" value="TreeGrafter"/>
</dbReference>
<evidence type="ECO:0000256" key="1">
    <source>
        <dbReference type="ARBA" id="ARBA00008383"/>
    </source>
</evidence>
<keyword evidence="3" id="KW-1185">Reference proteome</keyword>
<evidence type="ECO:0000256" key="2">
    <source>
        <dbReference type="ARBA" id="ARBA00022679"/>
    </source>
</evidence>
<accession>A0A914W6I9</accession>
<dbReference type="InterPro" id="IPR050483">
    <property type="entry name" value="CoA-transferase_III_domain"/>
</dbReference>
<dbReference type="Proteomes" id="UP000887566">
    <property type="component" value="Unplaced"/>
</dbReference>
<dbReference type="InterPro" id="IPR044855">
    <property type="entry name" value="CoA-Trfase_III_dom3_sf"/>
</dbReference>
<evidence type="ECO:0000313" key="4">
    <source>
        <dbReference type="WBParaSite" id="PSAMB.scaffold330size56329.g4933.t1"/>
    </source>
</evidence>
<dbReference type="AlphaFoldDB" id="A0A914W6I9"/>
<dbReference type="PANTHER" id="PTHR48207">
    <property type="entry name" value="SUCCINATE--HYDROXYMETHYLGLUTARATE COA-TRANSFERASE"/>
    <property type="match status" value="1"/>
</dbReference>
<dbReference type="WBParaSite" id="PSAMB.scaffold330size56329.g4933.t1">
    <property type="protein sequence ID" value="PSAMB.scaffold330size56329.g4933.t1"/>
    <property type="gene ID" value="PSAMB.scaffold330size56329.g4933"/>
</dbReference>
<organism evidence="3 4">
    <name type="scientific">Plectus sambesii</name>
    <dbReference type="NCBI Taxonomy" id="2011161"/>
    <lineage>
        <taxon>Eukaryota</taxon>
        <taxon>Metazoa</taxon>
        <taxon>Ecdysozoa</taxon>
        <taxon>Nematoda</taxon>
        <taxon>Chromadorea</taxon>
        <taxon>Plectida</taxon>
        <taxon>Plectina</taxon>
        <taxon>Plectoidea</taxon>
        <taxon>Plectidae</taxon>
        <taxon>Plectus</taxon>
    </lineage>
</organism>
<dbReference type="InterPro" id="IPR003673">
    <property type="entry name" value="CoA-Trfase_fam_III"/>
</dbReference>
<dbReference type="Gene3D" id="3.30.1540.10">
    <property type="entry name" value="formyl-coa transferase, domain 3"/>
    <property type="match status" value="1"/>
</dbReference>
<dbReference type="GO" id="GO:0047369">
    <property type="term" value="F:succinate-hydroxymethylglutarate CoA-transferase activity"/>
    <property type="evidence" value="ECO:0007669"/>
    <property type="project" value="TreeGrafter"/>
</dbReference>
<dbReference type="SUPFAM" id="SSF89796">
    <property type="entry name" value="CoA-transferase family III (CaiB/BaiF)"/>
    <property type="match status" value="1"/>
</dbReference>
<dbReference type="PANTHER" id="PTHR48207:SF3">
    <property type="entry name" value="SUCCINATE--HYDROXYMETHYLGLUTARATE COA-TRANSFERASE"/>
    <property type="match status" value="1"/>
</dbReference>
<evidence type="ECO:0000313" key="3">
    <source>
        <dbReference type="Proteomes" id="UP000887566"/>
    </source>
</evidence>
<protein>
    <submittedName>
        <fullName evidence="4">CoA transferase</fullName>
    </submittedName>
</protein>
<dbReference type="Pfam" id="PF02515">
    <property type="entry name" value="CoA_transf_3"/>
    <property type="match status" value="1"/>
</dbReference>
<proteinExistence type="inferred from homology"/>